<organism evidence="3 4">
    <name type="scientific">Candidatus Methanoperedens nitratireducens</name>
    <dbReference type="NCBI Taxonomy" id="1392998"/>
    <lineage>
        <taxon>Archaea</taxon>
        <taxon>Methanobacteriati</taxon>
        <taxon>Methanobacteriota</taxon>
        <taxon>Stenosarchaea group</taxon>
        <taxon>Methanomicrobia</taxon>
        <taxon>Methanosarcinales</taxon>
        <taxon>ANME-2 cluster</taxon>
        <taxon>Candidatus Methanoperedentaceae</taxon>
        <taxon>Candidatus Methanoperedens</taxon>
    </lineage>
</organism>
<dbReference type="EMBL" id="JMIY01000007">
    <property type="protein sequence ID" value="KCZ70538.1"/>
    <property type="molecule type" value="Genomic_DNA"/>
</dbReference>
<dbReference type="Proteomes" id="UP000027153">
    <property type="component" value="Unassembled WGS sequence"/>
</dbReference>
<sequence>MTERALAAKTTEAKKEISASRTQKAEHSPSTGSPVERILFLQRTIGNRAVQRLMKSGALQARLRIGAPGDIYEQEADRVAEQVMSMAETKVSENTEVSGKGSDNPVQRACPKCTDHRLSEKEEVLQPKEVPGLIPEITPGLDADINSIRGGGQPLPESVRDFFEPRFGHDFSQTRVHVDAKAAESASAVNALAYTVGRDIVFGAGQYAPDKTAGKRLIAHELTHVMQQSGAASGIQRLGLMEQPGETQLEREADLQTMRMIETCTVGLPQVTGRLQALGLQRQADECGTRGPANQEPGQPLIYHYLEARQRGVDENLRSKRPAVGHAQRLLNEFLRRYDNTKTGTGDQIGCAGNPQRIEAERQSLPTRLKVDCWFGDDTKRATVMFQLCDGGLNSDGKIGDKTWPRLEAMGSGGTTPPPPPPTPIPLPPTPSPLFVCGPDVTTQISNAVSKTKTTFAGWSPSEKTDVCNNLTSLLTGGFAWDIVDLHNNAWILTYRPSCASARATPRCGSSVKVGPDCHYAGSANYVIFGVMCKLCHAHFASIGSAKASDFTESEMLDLINKYKGTGFTGLATPVANFIPSQNWARSGYRGWPAAAQPAGDRTNCSPTCPLPYSGRAFIVHWYPRMF</sequence>
<feature type="compositionally biased region" description="Basic and acidic residues" evidence="1">
    <location>
        <begin position="11"/>
        <end position="27"/>
    </location>
</feature>
<protein>
    <recommendedName>
        <fullName evidence="2">eCIS core domain-containing protein</fullName>
    </recommendedName>
</protein>
<dbReference type="OrthoDB" id="137954at2157"/>
<reference evidence="3 4" key="1">
    <citation type="journal article" date="2013" name="Nature">
        <title>Anaerobic oxidation of methane coupled to nitrate reduction in a novel archaeal lineage.</title>
        <authorList>
            <person name="Haroon M.F."/>
            <person name="Hu S."/>
            <person name="Shi Y."/>
            <person name="Imelfort M."/>
            <person name="Keller J."/>
            <person name="Hugenholtz P."/>
            <person name="Yuan Z."/>
            <person name="Tyson G.W."/>
        </authorList>
    </citation>
    <scope>NUCLEOTIDE SEQUENCE [LARGE SCALE GENOMIC DNA]</scope>
    <source>
        <strain evidence="3 4">ANME-2d</strain>
    </source>
</reference>
<dbReference type="RefSeq" id="WP_052368905.1">
    <property type="nucleotide sequence ID" value="NZ_JMIY01000007.1"/>
</dbReference>
<accession>A0A062V1N9</accession>
<comment type="caution">
    <text evidence="3">The sequence shown here is derived from an EMBL/GenBank/DDBJ whole genome shotgun (WGS) entry which is preliminary data.</text>
</comment>
<dbReference type="InterPro" id="IPR025295">
    <property type="entry name" value="eCIS_core_dom"/>
</dbReference>
<keyword evidence="4" id="KW-1185">Reference proteome</keyword>
<dbReference type="Gene3D" id="1.10.101.10">
    <property type="entry name" value="PGBD-like superfamily/PGBD"/>
    <property type="match status" value="1"/>
</dbReference>
<dbReference type="Pfam" id="PF13699">
    <property type="entry name" value="eCIS_core"/>
    <property type="match status" value="1"/>
</dbReference>
<proteinExistence type="predicted"/>
<name>A0A062V1N9_9EURY</name>
<dbReference type="InterPro" id="IPR036366">
    <property type="entry name" value="PGBDSf"/>
</dbReference>
<gene>
    <name evidence="3" type="ORF">ANME2D_02558</name>
</gene>
<dbReference type="PATRIC" id="fig|1392998.3.peg.2860"/>
<evidence type="ECO:0000259" key="2">
    <source>
        <dbReference type="Pfam" id="PF13699"/>
    </source>
</evidence>
<evidence type="ECO:0000256" key="1">
    <source>
        <dbReference type="SAM" id="MobiDB-lite"/>
    </source>
</evidence>
<dbReference type="AlphaFoldDB" id="A0A062V1N9"/>
<feature type="region of interest" description="Disordered" evidence="1">
    <location>
        <begin position="1"/>
        <end position="34"/>
    </location>
</feature>
<evidence type="ECO:0000313" key="4">
    <source>
        <dbReference type="Proteomes" id="UP000027153"/>
    </source>
</evidence>
<evidence type="ECO:0000313" key="3">
    <source>
        <dbReference type="EMBL" id="KCZ70538.1"/>
    </source>
</evidence>
<feature type="domain" description="eCIS core" evidence="2">
    <location>
        <begin position="154"/>
        <end position="231"/>
    </location>
</feature>
<feature type="compositionally biased region" description="Low complexity" evidence="1">
    <location>
        <begin position="1"/>
        <end position="10"/>
    </location>
</feature>